<feature type="transmembrane region" description="Helical" evidence="7">
    <location>
        <begin position="184"/>
        <end position="202"/>
    </location>
</feature>
<dbReference type="Pfam" id="PF00528">
    <property type="entry name" value="BPD_transp_1"/>
    <property type="match status" value="1"/>
</dbReference>
<feature type="transmembrane region" description="Helical" evidence="7">
    <location>
        <begin position="223"/>
        <end position="245"/>
    </location>
</feature>
<keyword evidence="4 7" id="KW-0812">Transmembrane</keyword>
<feature type="transmembrane region" description="Helical" evidence="7">
    <location>
        <begin position="282"/>
        <end position="303"/>
    </location>
</feature>
<dbReference type="Proteomes" id="UP000602532">
    <property type="component" value="Unassembled WGS sequence"/>
</dbReference>
<feature type="transmembrane region" description="Helical" evidence="7">
    <location>
        <begin position="112"/>
        <end position="136"/>
    </location>
</feature>
<proteinExistence type="inferred from homology"/>
<evidence type="ECO:0000256" key="5">
    <source>
        <dbReference type="ARBA" id="ARBA00022989"/>
    </source>
</evidence>
<name>A0ABR8X0I7_9MICO</name>
<evidence type="ECO:0000256" key="8">
    <source>
        <dbReference type="SAM" id="MobiDB-lite"/>
    </source>
</evidence>
<evidence type="ECO:0000256" key="1">
    <source>
        <dbReference type="ARBA" id="ARBA00004651"/>
    </source>
</evidence>
<keyword evidence="11" id="KW-1185">Reference proteome</keyword>
<dbReference type="InterPro" id="IPR000515">
    <property type="entry name" value="MetI-like"/>
</dbReference>
<evidence type="ECO:0000313" key="10">
    <source>
        <dbReference type="EMBL" id="MBD8022356.1"/>
    </source>
</evidence>
<dbReference type="CDD" id="cd06261">
    <property type="entry name" value="TM_PBP2"/>
    <property type="match status" value="1"/>
</dbReference>
<organism evidence="10 11">
    <name type="scientific">Microbacterium gallinarum</name>
    <dbReference type="NCBI Taxonomy" id="2762209"/>
    <lineage>
        <taxon>Bacteria</taxon>
        <taxon>Bacillati</taxon>
        <taxon>Actinomycetota</taxon>
        <taxon>Actinomycetes</taxon>
        <taxon>Micrococcales</taxon>
        <taxon>Microbacteriaceae</taxon>
        <taxon>Microbacterium</taxon>
    </lineage>
</organism>
<evidence type="ECO:0000256" key="3">
    <source>
        <dbReference type="ARBA" id="ARBA00022475"/>
    </source>
</evidence>
<feature type="transmembrane region" description="Helical" evidence="7">
    <location>
        <begin position="148"/>
        <end position="172"/>
    </location>
</feature>
<comment type="subcellular location">
    <subcellularLocation>
        <location evidence="1 7">Cell membrane</location>
        <topology evidence="1 7">Multi-pass membrane protein</topology>
    </subcellularLocation>
</comment>
<keyword evidence="2 7" id="KW-0813">Transport</keyword>
<keyword evidence="6 7" id="KW-0472">Membrane</keyword>
<gene>
    <name evidence="10" type="ORF">H9622_01970</name>
</gene>
<evidence type="ECO:0000313" key="11">
    <source>
        <dbReference type="Proteomes" id="UP000602532"/>
    </source>
</evidence>
<dbReference type="PANTHER" id="PTHR43744:SF12">
    <property type="entry name" value="ABC TRANSPORTER PERMEASE PROTEIN MG189-RELATED"/>
    <property type="match status" value="1"/>
</dbReference>
<reference evidence="10 11" key="1">
    <citation type="submission" date="2020-08" db="EMBL/GenBank/DDBJ databases">
        <title>A Genomic Blueprint of the Chicken Gut Microbiome.</title>
        <authorList>
            <person name="Gilroy R."/>
            <person name="Ravi A."/>
            <person name="Getino M."/>
            <person name="Pursley I."/>
            <person name="Horton D.L."/>
            <person name="Alikhan N.-F."/>
            <person name="Baker D."/>
            <person name="Gharbi K."/>
            <person name="Hall N."/>
            <person name="Watson M."/>
            <person name="Adriaenssens E.M."/>
            <person name="Foster-Nyarko E."/>
            <person name="Jarju S."/>
            <person name="Secka A."/>
            <person name="Antonio M."/>
            <person name="Oren A."/>
            <person name="Chaudhuri R."/>
            <person name="La Ragione R.M."/>
            <person name="Hildebrand F."/>
            <person name="Pallen M.J."/>
        </authorList>
    </citation>
    <scope>NUCLEOTIDE SEQUENCE [LARGE SCALE GENOMIC DNA]</scope>
    <source>
        <strain evidence="10 11">Sa1CUA4</strain>
    </source>
</reference>
<evidence type="ECO:0000259" key="9">
    <source>
        <dbReference type="PROSITE" id="PS50928"/>
    </source>
</evidence>
<evidence type="ECO:0000256" key="7">
    <source>
        <dbReference type="RuleBase" id="RU363032"/>
    </source>
</evidence>
<feature type="compositionally biased region" description="Basic and acidic residues" evidence="8">
    <location>
        <begin position="36"/>
        <end position="46"/>
    </location>
</feature>
<feature type="domain" description="ABC transmembrane type-1" evidence="9">
    <location>
        <begin position="113"/>
        <end position="303"/>
    </location>
</feature>
<sequence>MTATPPRTADAPGEPPRRLGPVLASASVTDTDVVEQEPHPAGRRGRGERPRWWLYIVLTVGLVVMIMPFVWMILGAFKTDAEIRRNPTGFLPEQPTIENFETLFGRLDFTTFFINSIVVAVFVTLGNIVFCSMIGYALAKLQFRGKKLLFVIVIGTLMVPGVVTFVPLFVLTANLGLVNSYPGLILPFLISPLGVFLMRQFMLSLPDELIEAARIDGASEWRIFLRVIMPLCGPAVATLTILTFLASWNNFLWPLVVATTEDMYTLPVALALYSVGQNAARYGLMMAGAVVVVLPMLLLFLFLQRYFVQGIALTGIK</sequence>
<comment type="caution">
    <text evidence="10">The sequence shown here is derived from an EMBL/GenBank/DDBJ whole genome shotgun (WGS) entry which is preliminary data.</text>
</comment>
<feature type="transmembrane region" description="Helical" evidence="7">
    <location>
        <begin position="52"/>
        <end position="74"/>
    </location>
</feature>
<keyword evidence="5 7" id="KW-1133">Transmembrane helix</keyword>
<feature type="region of interest" description="Disordered" evidence="8">
    <location>
        <begin position="1"/>
        <end position="46"/>
    </location>
</feature>
<dbReference type="PANTHER" id="PTHR43744">
    <property type="entry name" value="ABC TRANSPORTER PERMEASE PROTEIN MG189-RELATED-RELATED"/>
    <property type="match status" value="1"/>
</dbReference>
<dbReference type="SUPFAM" id="SSF161098">
    <property type="entry name" value="MetI-like"/>
    <property type="match status" value="1"/>
</dbReference>
<evidence type="ECO:0000256" key="6">
    <source>
        <dbReference type="ARBA" id="ARBA00023136"/>
    </source>
</evidence>
<accession>A0ABR8X0I7</accession>
<dbReference type="RefSeq" id="WP_191763743.1">
    <property type="nucleotide sequence ID" value="NZ_JACSPM010000001.1"/>
</dbReference>
<protein>
    <submittedName>
        <fullName evidence="10">Carbohydrate ABC transporter permease</fullName>
    </submittedName>
</protein>
<dbReference type="Gene3D" id="1.10.3720.10">
    <property type="entry name" value="MetI-like"/>
    <property type="match status" value="1"/>
</dbReference>
<dbReference type="PROSITE" id="PS50928">
    <property type="entry name" value="ABC_TM1"/>
    <property type="match status" value="1"/>
</dbReference>
<evidence type="ECO:0000256" key="4">
    <source>
        <dbReference type="ARBA" id="ARBA00022692"/>
    </source>
</evidence>
<comment type="similarity">
    <text evidence="7">Belongs to the binding-protein-dependent transport system permease family.</text>
</comment>
<keyword evidence="3" id="KW-1003">Cell membrane</keyword>
<evidence type="ECO:0000256" key="2">
    <source>
        <dbReference type="ARBA" id="ARBA00022448"/>
    </source>
</evidence>
<dbReference type="InterPro" id="IPR035906">
    <property type="entry name" value="MetI-like_sf"/>
</dbReference>
<dbReference type="EMBL" id="JACSPM010000001">
    <property type="protein sequence ID" value="MBD8022356.1"/>
    <property type="molecule type" value="Genomic_DNA"/>
</dbReference>